<name>A0A9W6KY26_9ACTN</name>
<evidence type="ECO:0000313" key="2">
    <source>
        <dbReference type="EMBL" id="GLL07554.1"/>
    </source>
</evidence>
<sequence length="200" mass="22160">MLRTFDGSAGWPALRSRFAGRLPETTLAGLDAAVEFAVQRHGEQRRPAGEPYAEHLLEALDVLVEAAGERDPDVLRAAVLHDVVEDTPTTLDEVRERFGPGVAELVGWVTKEGDRAAYLQRLRGAPDAALAVKLADRLSNVQRLRTHPRPAKRAAYYRETVATIVPLAAGRGWFEEWYRQWQADHADLDTTDPDTTDPAV</sequence>
<dbReference type="Pfam" id="PF13328">
    <property type="entry name" value="HD_4"/>
    <property type="match status" value="1"/>
</dbReference>
<keyword evidence="3" id="KW-1185">Reference proteome</keyword>
<dbReference type="Gene3D" id="1.10.3210.10">
    <property type="entry name" value="Hypothetical protein af1432"/>
    <property type="match status" value="1"/>
</dbReference>
<reference evidence="2" key="1">
    <citation type="journal article" date="2014" name="Int. J. Syst. Evol. Microbiol.">
        <title>Complete genome sequence of Corynebacterium casei LMG S-19264T (=DSM 44701T), isolated from a smear-ripened cheese.</title>
        <authorList>
            <consortium name="US DOE Joint Genome Institute (JGI-PGF)"/>
            <person name="Walter F."/>
            <person name="Albersmeier A."/>
            <person name="Kalinowski J."/>
            <person name="Ruckert C."/>
        </authorList>
    </citation>
    <scope>NUCLEOTIDE SEQUENCE</scope>
    <source>
        <strain evidence="2">VKM Ac-1321</strain>
    </source>
</reference>
<dbReference type="PROSITE" id="PS51831">
    <property type="entry name" value="HD"/>
    <property type="match status" value="1"/>
</dbReference>
<gene>
    <name evidence="2" type="ORF">GCM10017581_093080</name>
</gene>
<dbReference type="SMART" id="SM00471">
    <property type="entry name" value="HDc"/>
    <property type="match status" value="1"/>
</dbReference>
<dbReference type="InterPro" id="IPR052194">
    <property type="entry name" value="MESH1"/>
</dbReference>
<dbReference type="InterPro" id="IPR003607">
    <property type="entry name" value="HD/PDEase_dom"/>
</dbReference>
<evidence type="ECO:0000313" key="3">
    <source>
        <dbReference type="Proteomes" id="UP001143480"/>
    </source>
</evidence>
<feature type="domain" description="HD" evidence="1">
    <location>
        <begin position="52"/>
        <end position="141"/>
    </location>
</feature>
<dbReference type="PANTHER" id="PTHR46246">
    <property type="entry name" value="GUANOSINE-3',5'-BIS(DIPHOSPHATE) 3'-PYROPHOSPHOHYDROLASE MESH1"/>
    <property type="match status" value="1"/>
</dbReference>
<dbReference type="SUPFAM" id="SSF109604">
    <property type="entry name" value="HD-domain/PDEase-like"/>
    <property type="match status" value="1"/>
</dbReference>
<dbReference type="AlphaFoldDB" id="A0A9W6KY26"/>
<protein>
    <recommendedName>
        <fullName evidence="1">HD domain-containing protein</fullName>
    </recommendedName>
</protein>
<proteinExistence type="predicted"/>
<dbReference type="InterPro" id="IPR006674">
    <property type="entry name" value="HD_domain"/>
</dbReference>
<evidence type="ECO:0000259" key="1">
    <source>
        <dbReference type="PROSITE" id="PS51831"/>
    </source>
</evidence>
<comment type="caution">
    <text evidence="2">The sequence shown here is derived from an EMBL/GenBank/DDBJ whole genome shotgun (WGS) entry which is preliminary data.</text>
</comment>
<dbReference type="RefSeq" id="WP_261962945.1">
    <property type="nucleotide sequence ID" value="NZ_BAAAXA010000003.1"/>
</dbReference>
<dbReference type="Proteomes" id="UP001143480">
    <property type="component" value="Unassembled WGS sequence"/>
</dbReference>
<dbReference type="GO" id="GO:0008893">
    <property type="term" value="F:guanosine-3',5'-bis(diphosphate) 3'-diphosphatase activity"/>
    <property type="evidence" value="ECO:0007669"/>
    <property type="project" value="TreeGrafter"/>
</dbReference>
<dbReference type="PANTHER" id="PTHR46246:SF1">
    <property type="entry name" value="GUANOSINE-3',5'-BIS(DIPHOSPHATE) 3'-PYROPHOSPHOHYDROLASE MESH1"/>
    <property type="match status" value="1"/>
</dbReference>
<accession>A0A9W6KY26</accession>
<reference evidence="2" key="2">
    <citation type="submission" date="2023-01" db="EMBL/GenBank/DDBJ databases">
        <authorList>
            <person name="Sun Q."/>
            <person name="Evtushenko L."/>
        </authorList>
    </citation>
    <scope>NUCLEOTIDE SEQUENCE</scope>
    <source>
        <strain evidence="2">VKM Ac-1321</strain>
    </source>
</reference>
<organism evidence="2 3">
    <name type="scientific">Dactylosporangium matsuzakiense</name>
    <dbReference type="NCBI Taxonomy" id="53360"/>
    <lineage>
        <taxon>Bacteria</taxon>
        <taxon>Bacillati</taxon>
        <taxon>Actinomycetota</taxon>
        <taxon>Actinomycetes</taxon>
        <taxon>Micromonosporales</taxon>
        <taxon>Micromonosporaceae</taxon>
        <taxon>Dactylosporangium</taxon>
    </lineage>
</organism>
<dbReference type="EMBL" id="BSFP01000101">
    <property type="protein sequence ID" value="GLL07554.1"/>
    <property type="molecule type" value="Genomic_DNA"/>
</dbReference>